<keyword evidence="1" id="KW-0812">Transmembrane</keyword>
<dbReference type="STRING" id="33033.NW74_00035"/>
<reference evidence="2 3" key="1">
    <citation type="submission" date="2014-10" db="EMBL/GenBank/DDBJ databases">
        <title>Complete genome sequence of Parvimonas micra KCOM 1535 (= ChDC B708).</title>
        <authorList>
            <person name="Kook J.-K."/>
            <person name="Park S.-N."/>
            <person name="Lim Y.K."/>
            <person name="Roh H."/>
        </authorList>
    </citation>
    <scope>NUCLEOTIDE SEQUENCE [LARGE SCALE GENOMIC DNA]</scope>
    <source>
        <strain evidence="3">KCOM 1535 / ChDC B708</strain>
    </source>
</reference>
<keyword evidence="1" id="KW-0472">Membrane</keyword>
<accession>A0A0B4RZM9</accession>
<dbReference type="EMBL" id="CP009761">
    <property type="protein sequence ID" value="AIZ35876.1"/>
    <property type="molecule type" value="Genomic_DNA"/>
</dbReference>
<feature type="transmembrane region" description="Helical" evidence="1">
    <location>
        <begin position="66"/>
        <end position="87"/>
    </location>
</feature>
<feature type="transmembrane region" description="Helical" evidence="1">
    <location>
        <begin position="38"/>
        <end position="60"/>
    </location>
</feature>
<evidence type="ECO:0000313" key="3">
    <source>
        <dbReference type="Proteomes" id="UP000031386"/>
    </source>
</evidence>
<feature type="transmembrane region" description="Helical" evidence="1">
    <location>
        <begin position="128"/>
        <end position="154"/>
    </location>
</feature>
<sequence length="167" mass="19847">MEIAEGIIKAMVLVILVVILMFLAKESTVENKFTMKKYIKWIFLIEIILIVYVTLMRLYFEYSFLSYTFVIGIIISVTMAYRLMVYIREIAWIWFFKKYGDYSKGKNLSYYFKYHLYSLFFGEKGDHYLIFGFVEMIFILFPMVILSNLLAFLISNLILGNGWSIVI</sequence>
<keyword evidence="1" id="KW-1133">Transmembrane helix</keyword>
<evidence type="ECO:0000313" key="2">
    <source>
        <dbReference type="EMBL" id="AIZ35876.1"/>
    </source>
</evidence>
<dbReference type="OrthoDB" id="9933368at2"/>
<evidence type="ECO:0000256" key="1">
    <source>
        <dbReference type="SAM" id="Phobius"/>
    </source>
</evidence>
<gene>
    <name evidence="2" type="ORF">NW74_00035</name>
</gene>
<name>A0A0B4RZM9_9FIRM</name>
<feature type="transmembrane region" description="Helical" evidence="1">
    <location>
        <begin position="6"/>
        <end position="26"/>
    </location>
</feature>
<organism evidence="2 3">
    <name type="scientific">Parvimonas micra</name>
    <dbReference type="NCBI Taxonomy" id="33033"/>
    <lineage>
        <taxon>Bacteria</taxon>
        <taxon>Bacillati</taxon>
        <taxon>Bacillota</taxon>
        <taxon>Tissierellia</taxon>
        <taxon>Tissierellales</taxon>
        <taxon>Peptoniphilaceae</taxon>
        <taxon>Parvimonas</taxon>
    </lineage>
</organism>
<dbReference type="Proteomes" id="UP000031386">
    <property type="component" value="Chromosome"/>
</dbReference>
<dbReference type="AlphaFoldDB" id="A0A0B4RZM9"/>
<dbReference type="RefSeq" id="WP_041953128.1">
    <property type="nucleotide sequence ID" value="NZ_CP009761.1"/>
</dbReference>
<protein>
    <submittedName>
        <fullName evidence="2">Uncharacterized protein</fullName>
    </submittedName>
</protein>
<dbReference type="KEGG" id="pmic:NW74_00035"/>
<keyword evidence="3" id="KW-1185">Reference proteome</keyword>
<proteinExistence type="predicted"/>